<protein>
    <recommendedName>
        <fullName evidence="4">MsrB domain-containing protein</fullName>
    </recommendedName>
</protein>
<dbReference type="GO" id="GO:0005737">
    <property type="term" value="C:cytoplasm"/>
    <property type="evidence" value="ECO:0007669"/>
    <property type="project" value="TreeGrafter"/>
</dbReference>
<dbReference type="PANTHER" id="PTHR10173">
    <property type="entry name" value="METHIONINE SULFOXIDE REDUCTASE"/>
    <property type="match status" value="1"/>
</dbReference>
<organism evidence="5">
    <name type="scientific">Attheya septentrionalis</name>
    <dbReference type="NCBI Taxonomy" id="420275"/>
    <lineage>
        <taxon>Eukaryota</taxon>
        <taxon>Sar</taxon>
        <taxon>Stramenopiles</taxon>
        <taxon>Ochrophyta</taxon>
        <taxon>Bacillariophyta</taxon>
        <taxon>Coscinodiscophyceae</taxon>
        <taxon>Chaetocerotophycidae</taxon>
        <taxon>Chaetocerotales</taxon>
        <taxon>Attheyaceae</taxon>
        <taxon>Attheya</taxon>
    </lineage>
</organism>
<sequence length="246" mass="26821">MILWHLITISLVFELVCLRNTATSLVTNNTPSRYSSHEETCCHRTDFHDSDRRQLLGKALATTVGVFTSSPVLPALASPSKSRTEGYSVQHSEKEWESLLSAQQYNILRRGGTERQRSSILDDEERVGTFVCAGCSTPLFASAAKFKSGTGWPSFASALLDNGAVEVLDGAEVRCNTCGGHLGDVFNDGWRFVGTPAFKTGKRFCIDGAALVFKPESGGKDVVGDRLPPNKVINYEPAAYRERPAT</sequence>
<dbReference type="GO" id="GO:0006979">
    <property type="term" value="P:response to oxidative stress"/>
    <property type="evidence" value="ECO:0007669"/>
    <property type="project" value="InterPro"/>
</dbReference>
<comment type="similarity">
    <text evidence="1">Belongs to the MsrB Met sulfoxide reductase family.</text>
</comment>
<keyword evidence="3" id="KW-0732">Signal</keyword>
<keyword evidence="2" id="KW-0560">Oxidoreductase</keyword>
<evidence type="ECO:0000256" key="3">
    <source>
        <dbReference type="SAM" id="SignalP"/>
    </source>
</evidence>
<gene>
    <name evidence="5" type="ORF">ASEP1449_LOCUS1707</name>
</gene>
<dbReference type="SUPFAM" id="SSF51316">
    <property type="entry name" value="Mss4-like"/>
    <property type="match status" value="1"/>
</dbReference>
<dbReference type="EMBL" id="HBHQ01002643">
    <property type="protein sequence ID" value="CAD9809884.1"/>
    <property type="molecule type" value="Transcribed_RNA"/>
</dbReference>
<accession>A0A7S2U6B3</accession>
<dbReference type="GO" id="GO:0033743">
    <property type="term" value="F:peptide-methionine (R)-S-oxide reductase activity"/>
    <property type="evidence" value="ECO:0007669"/>
    <property type="project" value="InterPro"/>
</dbReference>
<evidence type="ECO:0000256" key="1">
    <source>
        <dbReference type="ARBA" id="ARBA00007174"/>
    </source>
</evidence>
<dbReference type="GO" id="GO:0030091">
    <property type="term" value="P:protein repair"/>
    <property type="evidence" value="ECO:0007669"/>
    <property type="project" value="InterPro"/>
</dbReference>
<dbReference type="InterPro" id="IPR028427">
    <property type="entry name" value="Met_Sox_Rdtase_MsrB"/>
</dbReference>
<dbReference type="PANTHER" id="PTHR10173:SF57">
    <property type="entry name" value="PEPTIDE-METHIONINE (R)-S-OXIDE REDUCTASE"/>
    <property type="match status" value="1"/>
</dbReference>
<proteinExistence type="inferred from homology"/>
<feature type="signal peptide" evidence="3">
    <location>
        <begin position="1"/>
        <end position="23"/>
    </location>
</feature>
<dbReference type="InterPro" id="IPR002579">
    <property type="entry name" value="Met_Sox_Rdtase_MsrB_dom"/>
</dbReference>
<dbReference type="Gene3D" id="2.170.150.20">
    <property type="entry name" value="Peptide methionine sulfoxide reductase"/>
    <property type="match status" value="1"/>
</dbReference>
<name>A0A7S2U6B3_9STRA</name>
<dbReference type="AlphaFoldDB" id="A0A7S2U6B3"/>
<evidence type="ECO:0000259" key="4">
    <source>
        <dbReference type="PROSITE" id="PS51790"/>
    </source>
</evidence>
<dbReference type="InterPro" id="IPR011057">
    <property type="entry name" value="Mss4-like_sf"/>
</dbReference>
<dbReference type="Pfam" id="PF01641">
    <property type="entry name" value="SelR"/>
    <property type="match status" value="1"/>
</dbReference>
<feature type="domain" description="MsrB" evidence="4">
    <location>
        <begin position="93"/>
        <end position="216"/>
    </location>
</feature>
<reference evidence="5" key="1">
    <citation type="submission" date="2021-01" db="EMBL/GenBank/DDBJ databases">
        <authorList>
            <person name="Corre E."/>
            <person name="Pelletier E."/>
            <person name="Niang G."/>
            <person name="Scheremetjew M."/>
            <person name="Finn R."/>
            <person name="Kale V."/>
            <person name="Holt S."/>
            <person name="Cochrane G."/>
            <person name="Meng A."/>
            <person name="Brown T."/>
            <person name="Cohen L."/>
        </authorList>
    </citation>
    <scope>NUCLEOTIDE SEQUENCE</scope>
    <source>
        <strain evidence="5">CCMP2084</strain>
    </source>
</reference>
<dbReference type="PROSITE" id="PS51790">
    <property type="entry name" value="MSRB"/>
    <property type="match status" value="1"/>
</dbReference>
<evidence type="ECO:0000256" key="2">
    <source>
        <dbReference type="ARBA" id="ARBA00023002"/>
    </source>
</evidence>
<evidence type="ECO:0000313" key="5">
    <source>
        <dbReference type="EMBL" id="CAD9809884.1"/>
    </source>
</evidence>
<feature type="chain" id="PRO_5030867799" description="MsrB domain-containing protein" evidence="3">
    <location>
        <begin position="24"/>
        <end position="246"/>
    </location>
</feature>